<keyword evidence="3" id="KW-1003">Cell membrane</keyword>
<evidence type="ECO:0000256" key="5">
    <source>
        <dbReference type="ARBA" id="ARBA00022989"/>
    </source>
</evidence>
<dbReference type="Pfam" id="PF00528">
    <property type="entry name" value="BPD_transp_1"/>
    <property type="match status" value="1"/>
</dbReference>
<evidence type="ECO:0000313" key="10">
    <source>
        <dbReference type="Proteomes" id="UP000078454"/>
    </source>
</evidence>
<dbReference type="SUPFAM" id="SSF161098">
    <property type="entry name" value="MetI-like"/>
    <property type="match status" value="1"/>
</dbReference>
<dbReference type="GO" id="GO:0005886">
    <property type="term" value="C:plasma membrane"/>
    <property type="evidence" value="ECO:0007669"/>
    <property type="project" value="UniProtKB-SubCell"/>
</dbReference>
<evidence type="ECO:0000256" key="6">
    <source>
        <dbReference type="ARBA" id="ARBA00023136"/>
    </source>
</evidence>
<evidence type="ECO:0000256" key="2">
    <source>
        <dbReference type="ARBA" id="ARBA00022448"/>
    </source>
</evidence>
<dbReference type="PROSITE" id="PS50928">
    <property type="entry name" value="ABC_TM1"/>
    <property type="match status" value="1"/>
</dbReference>
<evidence type="ECO:0000256" key="4">
    <source>
        <dbReference type="ARBA" id="ARBA00022692"/>
    </source>
</evidence>
<organism evidence="9 10">
    <name type="scientific">Paenibacillus oryzisoli</name>
    <dbReference type="NCBI Taxonomy" id="1850517"/>
    <lineage>
        <taxon>Bacteria</taxon>
        <taxon>Bacillati</taxon>
        <taxon>Bacillota</taxon>
        <taxon>Bacilli</taxon>
        <taxon>Bacillales</taxon>
        <taxon>Paenibacillaceae</taxon>
        <taxon>Paenibacillus</taxon>
    </lineage>
</organism>
<gene>
    <name evidence="9" type="ORF">A8708_10775</name>
</gene>
<feature type="transmembrane region" description="Helical" evidence="7">
    <location>
        <begin position="179"/>
        <end position="201"/>
    </location>
</feature>
<feature type="transmembrane region" description="Helical" evidence="7">
    <location>
        <begin position="237"/>
        <end position="258"/>
    </location>
</feature>
<keyword evidence="4 7" id="KW-0812">Transmembrane</keyword>
<keyword evidence="6 7" id="KW-0472">Membrane</keyword>
<evidence type="ECO:0000259" key="8">
    <source>
        <dbReference type="PROSITE" id="PS50928"/>
    </source>
</evidence>
<feature type="transmembrane region" description="Helical" evidence="7">
    <location>
        <begin position="106"/>
        <end position="126"/>
    </location>
</feature>
<keyword evidence="10" id="KW-1185">Reference proteome</keyword>
<dbReference type="Gene3D" id="1.10.3720.10">
    <property type="entry name" value="MetI-like"/>
    <property type="match status" value="1"/>
</dbReference>
<dbReference type="EMBL" id="LYPB01000095">
    <property type="protein sequence ID" value="OAS13273.1"/>
    <property type="molecule type" value="Genomic_DNA"/>
</dbReference>
<feature type="transmembrane region" description="Helical" evidence="7">
    <location>
        <begin position="73"/>
        <end position="94"/>
    </location>
</feature>
<dbReference type="GO" id="GO:0055085">
    <property type="term" value="P:transmembrane transport"/>
    <property type="evidence" value="ECO:0007669"/>
    <property type="project" value="InterPro"/>
</dbReference>
<accession>A0A197ZX19</accession>
<feature type="transmembrane region" description="Helical" evidence="7">
    <location>
        <begin position="138"/>
        <end position="158"/>
    </location>
</feature>
<feature type="domain" description="ABC transmembrane type-1" evidence="8">
    <location>
        <begin position="69"/>
        <end position="258"/>
    </location>
</feature>
<dbReference type="Proteomes" id="UP000078454">
    <property type="component" value="Unassembled WGS sequence"/>
</dbReference>
<dbReference type="InterPro" id="IPR050901">
    <property type="entry name" value="BP-dep_ABC_trans_perm"/>
</dbReference>
<comment type="subcellular location">
    <subcellularLocation>
        <location evidence="1 7">Cell membrane</location>
        <topology evidence="1 7">Multi-pass membrane protein</topology>
    </subcellularLocation>
</comment>
<evidence type="ECO:0000256" key="3">
    <source>
        <dbReference type="ARBA" id="ARBA00022475"/>
    </source>
</evidence>
<reference evidence="9 10" key="1">
    <citation type="submission" date="2016-05" db="EMBL/GenBank/DDBJ databases">
        <title>Paenibacillus sp. 1ZS3-15 nov., isolated from the rhizosphere soil.</title>
        <authorList>
            <person name="Zhang X.X."/>
            <person name="Zhang J."/>
        </authorList>
    </citation>
    <scope>NUCLEOTIDE SEQUENCE [LARGE SCALE GENOMIC DNA]</scope>
    <source>
        <strain evidence="9 10">1ZS3-15</strain>
    </source>
</reference>
<dbReference type="PANTHER" id="PTHR32243">
    <property type="entry name" value="MALTOSE TRANSPORT SYSTEM PERMEASE-RELATED"/>
    <property type="match status" value="1"/>
</dbReference>
<dbReference type="InterPro" id="IPR000515">
    <property type="entry name" value="MetI-like"/>
</dbReference>
<dbReference type="CDD" id="cd06261">
    <property type="entry name" value="TM_PBP2"/>
    <property type="match status" value="1"/>
</dbReference>
<evidence type="ECO:0000313" key="9">
    <source>
        <dbReference type="EMBL" id="OAS13273.1"/>
    </source>
</evidence>
<name>A0A197ZX19_9BACL</name>
<comment type="caution">
    <text evidence="9">The sequence shown here is derived from an EMBL/GenBank/DDBJ whole genome shotgun (WGS) entry which is preliminary data.</text>
</comment>
<dbReference type="PANTHER" id="PTHR32243:SF24">
    <property type="entry name" value="DIACETYLCHITOBIOSE UPTAKE SYSTEM PERMEASE PROTEIN NGCG"/>
    <property type="match status" value="1"/>
</dbReference>
<feature type="transmembrane region" description="Helical" evidence="7">
    <location>
        <begin position="12"/>
        <end position="30"/>
    </location>
</feature>
<comment type="similarity">
    <text evidence="7">Belongs to the binding-protein-dependent transport system permease family.</text>
</comment>
<keyword evidence="2 7" id="KW-0813">Transport</keyword>
<dbReference type="InterPro" id="IPR035906">
    <property type="entry name" value="MetI-like_sf"/>
</dbReference>
<evidence type="ECO:0000256" key="7">
    <source>
        <dbReference type="RuleBase" id="RU363032"/>
    </source>
</evidence>
<protein>
    <submittedName>
        <fullName evidence="9">ABC transporter permease</fullName>
    </submittedName>
</protein>
<keyword evidence="5 7" id="KW-1133">Transmembrane helix</keyword>
<sequence length="273" mass="30388">MKLKNVLGSLNHLISILISLVMVVPLLLIVNNSLKESSQASSMGFDLPKSLHFENYSIVIEKGKLAHTFLNSVMYSGFSTIIGILLASMAAYVFARNKSKMNRMMYLFVIMGIAMPINYVTLTKVMQFTHLINSQAGIIILYAAFQIPFSVFLIYGFVEGVPKELDEAAVVDGCGPNRAFFQVVFPLLRPVAITAAILIFMNTWNEFVLPLYYLNDTSNWPMTLAIYNFFGQFSKNWNLVSADIVLTSLPVVIVYLFGQKYIVSGMVSGSVKG</sequence>
<dbReference type="OrthoDB" id="153186at2"/>
<dbReference type="AlphaFoldDB" id="A0A197ZX19"/>
<proteinExistence type="inferred from homology"/>
<dbReference type="RefSeq" id="WP_068671469.1">
    <property type="nucleotide sequence ID" value="NZ_LYPB01000095.1"/>
</dbReference>
<dbReference type="STRING" id="1850517.A8708_10775"/>
<evidence type="ECO:0000256" key="1">
    <source>
        <dbReference type="ARBA" id="ARBA00004651"/>
    </source>
</evidence>